<dbReference type="AlphaFoldDB" id="A0A8K0AF52"/>
<evidence type="ECO:0000313" key="2">
    <source>
        <dbReference type="EMBL" id="CAH1274265.1"/>
    </source>
</evidence>
<dbReference type="Proteomes" id="UP000838412">
    <property type="component" value="Chromosome 9"/>
</dbReference>
<protein>
    <submittedName>
        <fullName evidence="2">Hypp5283 protein</fullName>
    </submittedName>
</protein>
<reference evidence="2" key="1">
    <citation type="submission" date="2022-01" db="EMBL/GenBank/DDBJ databases">
        <authorList>
            <person name="Braso-Vives M."/>
        </authorList>
    </citation>
    <scope>NUCLEOTIDE SEQUENCE</scope>
</reference>
<feature type="chain" id="PRO_5035481076" evidence="1">
    <location>
        <begin position="22"/>
        <end position="167"/>
    </location>
</feature>
<sequence>MKNFLMFAVVGLLIHCSLVEGATTVPPITAAASGATAGSPGPTQGTATDCYVCSVVNATSSDSCVVAQTSSSTSSACQIGVCIVEMEEDSAGNILSFDRKCHNQACNSDNDNSVFSQAAGSGTSYEKCCDDGADCNTFSADDLRNTAGKLTAGLAVILFGAIFLLVL</sequence>
<gene>
    <name evidence="2" type="primary">Hypp5283</name>
    <name evidence="2" type="ORF">BLAG_LOCUS25346</name>
</gene>
<keyword evidence="1" id="KW-0732">Signal</keyword>
<evidence type="ECO:0000256" key="1">
    <source>
        <dbReference type="SAM" id="SignalP"/>
    </source>
</evidence>
<evidence type="ECO:0000313" key="3">
    <source>
        <dbReference type="Proteomes" id="UP000838412"/>
    </source>
</evidence>
<proteinExistence type="predicted"/>
<keyword evidence="3" id="KW-1185">Reference proteome</keyword>
<accession>A0A8K0AF52</accession>
<name>A0A8K0AF52_BRALA</name>
<feature type="signal peptide" evidence="1">
    <location>
        <begin position="1"/>
        <end position="21"/>
    </location>
</feature>
<organism evidence="2 3">
    <name type="scientific">Branchiostoma lanceolatum</name>
    <name type="common">Common lancelet</name>
    <name type="synonym">Amphioxus lanceolatum</name>
    <dbReference type="NCBI Taxonomy" id="7740"/>
    <lineage>
        <taxon>Eukaryota</taxon>
        <taxon>Metazoa</taxon>
        <taxon>Chordata</taxon>
        <taxon>Cephalochordata</taxon>
        <taxon>Leptocardii</taxon>
        <taxon>Amphioxiformes</taxon>
        <taxon>Branchiostomatidae</taxon>
        <taxon>Branchiostoma</taxon>
    </lineage>
</organism>
<dbReference type="EMBL" id="OV696694">
    <property type="protein sequence ID" value="CAH1274265.1"/>
    <property type="molecule type" value="Genomic_DNA"/>
</dbReference>
<dbReference type="OrthoDB" id="10064613at2759"/>